<accession>A0A0A7HC35</accession>
<organism evidence="1 2">
    <name type="scientific">Escherichia phage vB_EcoM_VR20</name>
    <dbReference type="NCBI Taxonomy" id="1567027"/>
    <lineage>
        <taxon>Viruses</taxon>
        <taxon>Duplodnaviria</taxon>
        <taxon>Heunggongvirae</taxon>
        <taxon>Uroviricota</taxon>
        <taxon>Caudoviricetes</taxon>
        <taxon>Pantevenvirales</taxon>
        <taxon>Straboviridae</taxon>
        <taxon>Tevenvirinae</taxon>
        <taxon>Gaprivervirus</taxon>
        <taxon>Gaprivervirus vr20</taxon>
    </lineage>
</organism>
<evidence type="ECO:0000313" key="2">
    <source>
        <dbReference type="Proteomes" id="UP000030716"/>
    </source>
</evidence>
<dbReference type="RefSeq" id="YP_009207299.1">
    <property type="nucleotide sequence ID" value="NC_028894.1"/>
</dbReference>
<dbReference type="KEGG" id="vg:26633798"/>
<gene>
    <name evidence="1" type="primary">ip10</name>
    <name evidence="1" type="ORF">VR20_120</name>
</gene>
<protein>
    <submittedName>
        <fullName evidence="1">Putative internal head protein</fullName>
    </submittedName>
</protein>
<dbReference type="GeneID" id="26633798"/>
<name>A0A0A7HC35_9CAUD</name>
<evidence type="ECO:0000313" key="1">
    <source>
        <dbReference type="EMBL" id="AIZ02178.1"/>
    </source>
</evidence>
<dbReference type="EMBL" id="KP007360">
    <property type="protein sequence ID" value="AIZ02178.1"/>
    <property type="molecule type" value="Genomic_DNA"/>
</dbReference>
<keyword evidence="2" id="KW-1185">Reference proteome</keyword>
<dbReference type="OrthoDB" id="19819at10239"/>
<proteinExistence type="predicted"/>
<reference evidence="1 2" key="1">
    <citation type="submission" date="2014-10" db="EMBL/GenBank/DDBJ databases">
        <title>VR bacteriophages - a small but diverse group of low-temperature viruses.</title>
        <authorList>
            <person name="Kaliniene L."/>
            <person name="Meskys R."/>
            <person name="Simoliunas E."/>
            <person name="Zajanckauskaite A."/>
            <person name="Truncaite L."/>
        </authorList>
    </citation>
    <scope>NUCLEOTIDE SEQUENCE [LARGE SCALE GENOMIC DNA]</scope>
</reference>
<dbReference type="Proteomes" id="UP000030716">
    <property type="component" value="Segment"/>
</dbReference>
<sequence>MKTYQEFITESTQKRVEGGYVWIEQLTPPSETSTGSWKITVDGPGGKRKTIKEIKGYYDEAKSWAGSHVMQIKIANPDNVHAAKAFRRIGNKLYDAFLRDFPKA</sequence>